<dbReference type="InterPro" id="IPR004869">
    <property type="entry name" value="MMPL_dom"/>
</dbReference>
<reference evidence="10 11" key="1">
    <citation type="journal article" date="2019" name="Int. J. Syst. Evol. Microbiol.">
        <title>The Global Catalogue of Microorganisms (GCM) 10K type strain sequencing project: providing services to taxonomists for standard genome sequencing and annotation.</title>
        <authorList>
            <consortium name="The Broad Institute Genomics Platform"/>
            <consortium name="The Broad Institute Genome Sequencing Center for Infectious Disease"/>
            <person name="Wu L."/>
            <person name="Ma J."/>
        </authorList>
    </citation>
    <scope>NUCLEOTIDE SEQUENCE [LARGE SCALE GENOMIC DNA]</scope>
    <source>
        <strain evidence="10 11">JCM 15478</strain>
    </source>
</reference>
<evidence type="ECO:0000256" key="5">
    <source>
        <dbReference type="ARBA" id="ARBA00022989"/>
    </source>
</evidence>
<sequence length="744" mass="76052">MQRVARFAAIPAGRRAKWLFLLLWLVLLVLIGSQGSKMFTLQKNSGISNVPGSAESAQTEERYQEFPGRKHLSAVVVYHRDSQLTEADRKTVDDDRAVLARKLPKGEVPAAEFSRDGTTAHVDVGIPVRGNDLSFDETEKVTDAVDAVERTVRAGEARGGLETAVTGQAAYTSASAGVMGDANVPLFLAVLLLLVLLLACAFRGAVLWGVVLACGGFGMAVAEGVVYLLGKAAGLTYTTLSQGLLTVLALGAAVHYGLLVTARYREGLRAYEDKHAAMAHALRRAGPTALAAAGAVVVTLLCLTAADVTSTQALGPVCAVAVLCAVAVATTLLPPVLLVFGRWLLWPDVPRPAADAPSVNGLSADGPSADGPSAEGGASPRAAGLLRRRPRAVWAGCAALLGALALGLFATSTGLAADEGFSSEPQAVAGQRLLAGHAPGGTGHPVTVVTASAAADRTLAAVRDTEGVTGARKVAEHEGRALLTATPTAAPGSAAALDGVERLRDAVHAVKGARAVVGGADAVALDTREAAARDRALVAPLVLLALAVCLGLLLRAVLAALLLTGAVALTWAATLGLVTAASGPVLGFEGQDPTLALHSLLYVAVLAAGSTVFLMSRIRTEHAESAESGGSGSGLGSPEAVLRGLAATSRVTFWAGLVLAGVFGALGLIPSVPVTQTALVVALGMLLDVCLVRPLLVPALLLDAGERSWWPGGTPERTERNRVSGIPRPRSPEPAETMSGDLDV</sequence>
<dbReference type="InterPro" id="IPR050545">
    <property type="entry name" value="Mycobact_MmpL"/>
</dbReference>
<comment type="caution">
    <text evidence="10">The sequence shown here is derived from an EMBL/GenBank/DDBJ whole genome shotgun (WGS) entry which is preliminary data.</text>
</comment>
<feature type="domain" description="Membrane transport protein MMPL" evidence="9">
    <location>
        <begin position="52"/>
        <end position="351"/>
    </location>
</feature>
<keyword evidence="11" id="KW-1185">Reference proteome</keyword>
<comment type="subcellular location">
    <subcellularLocation>
        <location evidence="1">Cell membrane</location>
        <topology evidence="1">Multi-pass membrane protein</topology>
    </subcellularLocation>
</comment>
<evidence type="ECO:0000256" key="7">
    <source>
        <dbReference type="SAM" id="MobiDB-lite"/>
    </source>
</evidence>
<gene>
    <name evidence="10" type="ORF">GCM10009801_44260</name>
</gene>
<evidence type="ECO:0000256" key="6">
    <source>
        <dbReference type="ARBA" id="ARBA00023136"/>
    </source>
</evidence>
<evidence type="ECO:0000259" key="9">
    <source>
        <dbReference type="Pfam" id="PF03176"/>
    </source>
</evidence>
<dbReference type="SUPFAM" id="SSF82866">
    <property type="entry name" value="Multidrug efflux transporter AcrB transmembrane domain"/>
    <property type="match status" value="2"/>
</dbReference>
<feature type="domain" description="Membrane transport protein MMPL" evidence="9">
    <location>
        <begin position="452"/>
        <end position="721"/>
    </location>
</feature>
<evidence type="ECO:0000256" key="1">
    <source>
        <dbReference type="ARBA" id="ARBA00004651"/>
    </source>
</evidence>
<dbReference type="Gene3D" id="1.20.1640.10">
    <property type="entry name" value="Multidrug efflux transporter AcrB transmembrane domain"/>
    <property type="match status" value="2"/>
</dbReference>
<feature type="transmembrane region" description="Helical" evidence="8">
    <location>
        <begin position="182"/>
        <end position="199"/>
    </location>
</feature>
<evidence type="ECO:0000256" key="8">
    <source>
        <dbReference type="SAM" id="Phobius"/>
    </source>
</evidence>
<evidence type="ECO:0000256" key="2">
    <source>
        <dbReference type="ARBA" id="ARBA00010157"/>
    </source>
</evidence>
<feature type="transmembrane region" description="Helical" evidence="8">
    <location>
        <begin position="312"/>
        <end position="341"/>
    </location>
</feature>
<feature type="transmembrane region" description="Helical" evidence="8">
    <location>
        <begin position="651"/>
        <end position="672"/>
    </location>
</feature>
<feature type="transmembrane region" description="Helical" evidence="8">
    <location>
        <begin position="206"/>
        <end position="230"/>
    </location>
</feature>
<protein>
    <submittedName>
        <fullName evidence="10">MMPL family transporter</fullName>
    </submittedName>
</protein>
<evidence type="ECO:0000313" key="10">
    <source>
        <dbReference type="EMBL" id="GAA2083660.1"/>
    </source>
</evidence>
<keyword evidence="4 8" id="KW-0812">Transmembrane</keyword>
<accession>A0ABN2W518</accession>
<dbReference type="EMBL" id="BAAAPE010000011">
    <property type="protein sequence ID" value="GAA2083660.1"/>
    <property type="molecule type" value="Genomic_DNA"/>
</dbReference>
<keyword evidence="6 8" id="KW-0472">Membrane</keyword>
<feature type="transmembrane region" description="Helical" evidence="8">
    <location>
        <begin position="392"/>
        <end position="417"/>
    </location>
</feature>
<feature type="region of interest" description="Disordered" evidence="7">
    <location>
        <begin position="356"/>
        <end position="381"/>
    </location>
</feature>
<feature type="transmembrane region" description="Helical" evidence="8">
    <location>
        <begin position="242"/>
        <end position="264"/>
    </location>
</feature>
<evidence type="ECO:0000313" key="11">
    <source>
        <dbReference type="Proteomes" id="UP001500016"/>
    </source>
</evidence>
<proteinExistence type="inferred from homology"/>
<feature type="region of interest" description="Disordered" evidence="7">
    <location>
        <begin position="711"/>
        <end position="744"/>
    </location>
</feature>
<comment type="similarity">
    <text evidence="2">Belongs to the resistance-nodulation-cell division (RND) (TC 2.A.6) family. MmpL subfamily.</text>
</comment>
<feature type="transmembrane region" description="Helical" evidence="8">
    <location>
        <begin position="561"/>
        <end position="583"/>
    </location>
</feature>
<feature type="transmembrane region" description="Helical" evidence="8">
    <location>
        <begin position="536"/>
        <end position="554"/>
    </location>
</feature>
<keyword evidence="5 8" id="KW-1133">Transmembrane helix</keyword>
<evidence type="ECO:0000256" key="4">
    <source>
        <dbReference type="ARBA" id="ARBA00022692"/>
    </source>
</evidence>
<dbReference type="Proteomes" id="UP001500016">
    <property type="component" value="Unassembled WGS sequence"/>
</dbReference>
<feature type="transmembrane region" description="Helical" evidence="8">
    <location>
        <begin position="595"/>
        <end position="615"/>
    </location>
</feature>
<evidence type="ECO:0000256" key="3">
    <source>
        <dbReference type="ARBA" id="ARBA00022475"/>
    </source>
</evidence>
<dbReference type="PANTHER" id="PTHR33406:SF6">
    <property type="entry name" value="MEMBRANE PROTEIN YDGH-RELATED"/>
    <property type="match status" value="1"/>
</dbReference>
<keyword evidence="3" id="KW-1003">Cell membrane</keyword>
<name>A0ABN2W518_9ACTN</name>
<organism evidence="10 11">
    <name type="scientific">Streptomyces albiaxialis</name>
    <dbReference type="NCBI Taxonomy" id="329523"/>
    <lineage>
        <taxon>Bacteria</taxon>
        <taxon>Bacillati</taxon>
        <taxon>Actinomycetota</taxon>
        <taxon>Actinomycetes</taxon>
        <taxon>Kitasatosporales</taxon>
        <taxon>Streptomycetaceae</taxon>
        <taxon>Streptomyces</taxon>
    </lineage>
</organism>
<dbReference type="PANTHER" id="PTHR33406">
    <property type="entry name" value="MEMBRANE PROTEIN MJ1562-RELATED"/>
    <property type="match status" value="1"/>
</dbReference>
<dbReference type="Pfam" id="PF03176">
    <property type="entry name" value="MMPL"/>
    <property type="match status" value="2"/>
</dbReference>
<feature type="transmembrane region" description="Helical" evidence="8">
    <location>
        <begin position="285"/>
        <end position="306"/>
    </location>
</feature>